<sequence>MNSAERSFLEKTPNMKIEVVEENVPCSTECLRKSELAEVLNDESFREQIEILDSIISLIRDNVSSLKMKVKDILGEEGISLENATYTIYHLVEEGGDVVFGTNYLKYNERLIFEGDFNSMNSVYKKISSMREDPDVRALCDQIRNLCEATWRHVNKNLRKMFTSESNES</sequence>
<dbReference type="Proteomes" id="UP000325030">
    <property type="component" value="Chromosome"/>
</dbReference>
<keyword evidence="3" id="KW-1185">Reference proteome</keyword>
<dbReference type="GeneID" id="41718875"/>
<dbReference type="OrthoDB" id="33859at2157"/>
<dbReference type="EMBL" id="AP018930">
    <property type="protein sequence ID" value="BBG28048.1"/>
    <property type="molecule type" value="Genomic_DNA"/>
</dbReference>
<dbReference type="EMBL" id="AP018929">
    <property type="protein sequence ID" value="BBG25254.1"/>
    <property type="molecule type" value="Genomic_DNA"/>
</dbReference>
<accession>A0A510E777</accession>
<dbReference type="RefSeq" id="WP_149528818.1">
    <property type="nucleotide sequence ID" value="NZ_AP018929.1"/>
</dbReference>
<name>A0A510E777_9CREN</name>
<evidence type="ECO:0000313" key="1">
    <source>
        <dbReference type="EMBL" id="BBG25254.1"/>
    </source>
</evidence>
<reference evidence="2 3" key="2">
    <citation type="journal article" date="2020" name="Int. J. Syst. Evol. Microbiol.">
        <title>Sulfuracidifex tepidarius gen. nov., sp. nov. and transfer of Sulfolobus metallicus Huber and Stetter 1992 to the genus Sulfuracidifex as Sulfuracidifex metallicus comb. nov.</title>
        <authorList>
            <person name="Itoh T."/>
            <person name="Miura T."/>
            <person name="Sakai H.D."/>
            <person name="Kato S."/>
            <person name="Ohkuma M."/>
            <person name="Takashina T."/>
        </authorList>
    </citation>
    <scope>NUCLEOTIDE SEQUENCE</scope>
    <source>
        <strain evidence="1 3">IC-006</strain>
        <strain evidence="2">IC-007</strain>
    </source>
</reference>
<gene>
    <name evidence="1" type="ORF">IC006_2589</name>
    <name evidence="2" type="ORF">IC007_2603</name>
</gene>
<protein>
    <submittedName>
        <fullName evidence="2">Uncharacterized protein</fullName>
    </submittedName>
</protein>
<evidence type="ECO:0000313" key="4">
    <source>
        <dbReference type="Proteomes" id="UP000325030"/>
    </source>
</evidence>
<evidence type="ECO:0000313" key="3">
    <source>
        <dbReference type="Proteomes" id="UP000322983"/>
    </source>
</evidence>
<dbReference type="STRING" id="1294262.GCA_001316085_01479"/>
<dbReference type="KEGG" id="step:IC006_2589"/>
<organism evidence="2 4">
    <name type="scientific">Sulfuracidifex tepidarius</name>
    <dbReference type="NCBI Taxonomy" id="1294262"/>
    <lineage>
        <taxon>Archaea</taxon>
        <taxon>Thermoproteota</taxon>
        <taxon>Thermoprotei</taxon>
        <taxon>Sulfolobales</taxon>
        <taxon>Sulfolobaceae</taxon>
        <taxon>Sulfuracidifex</taxon>
    </lineage>
</organism>
<dbReference type="AlphaFoldDB" id="A0A510E777"/>
<proteinExistence type="predicted"/>
<evidence type="ECO:0000313" key="2">
    <source>
        <dbReference type="EMBL" id="BBG28048.1"/>
    </source>
</evidence>
<accession>A0A510DYE8</accession>
<reference evidence="4" key="1">
    <citation type="submission" date="2018-09" db="EMBL/GenBank/DDBJ databases">
        <title>Complete Genome Sequencing of Sulfolobus sp. JCM 16834.</title>
        <authorList>
            <person name="Kato S."/>
            <person name="Itoh T."/>
            <person name="Ohkuma M."/>
        </authorList>
    </citation>
    <scope>NUCLEOTIDE SEQUENCE [LARGE SCALE GENOMIC DNA]</scope>
    <source>
        <strain evidence="4">IC-007</strain>
    </source>
</reference>
<dbReference type="Proteomes" id="UP000322983">
    <property type="component" value="Chromosome"/>
</dbReference>